<dbReference type="Proteomes" id="UP000269505">
    <property type="component" value="Unassembled WGS sequence"/>
</dbReference>
<sequence>MSIINKIKPVIKVITPILGGKFIGKFAVKNARKEYKNNVKPPFSPPGYAFPIVWPLLYTTMGIAYMLVSHKADNKKLKGVYYTQLSLNYLWSILYFKYKLRFSALVESFVLLGAVTMTTMKFFNVKKITGLLLVPYLLWSAFATYLTAGNWWLNKDNKDYSGNSRFL</sequence>
<organism evidence="7 8">
    <name type="scientific">Staphylococcus pseudoxylosus</name>
    <dbReference type="NCBI Taxonomy" id="2282419"/>
    <lineage>
        <taxon>Bacteria</taxon>
        <taxon>Bacillati</taxon>
        <taxon>Bacillota</taxon>
        <taxon>Bacilli</taxon>
        <taxon>Bacillales</taxon>
        <taxon>Staphylococcaceae</taxon>
        <taxon>Staphylococcus</taxon>
    </lineage>
</organism>
<evidence type="ECO:0000313" key="8">
    <source>
        <dbReference type="Proteomes" id="UP000269505"/>
    </source>
</evidence>
<dbReference type="GO" id="GO:0033013">
    <property type="term" value="P:tetrapyrrole metabolic process"/>
    <property type="evidence" value="ECO:0007669"/>
    <property type="project" value="UniProtKB-ARBA"/>
</dbReference>
<feature type="transmembrane region" description="Helical" evidence="6">
    <location>
        <begin position="104"/>
        <end position="123"/>
    </location>
</feature>
<comment type="caution">
    <text evidence="7">The sequence shown here is derived from an EMBL/GenBank/DDBJ whole genome shotgun (WGS) entry which is preliminary data.</text>
</comment>
<evidence type="ECO:0000256" key="3">
    <source>
        <dbReference type="ARBA" id="ARBA00022692"/>
    </source>
</evidence>
<dbReference type="GO" id="GO:0016020">
    <property type="term" value="C:membrane"/>
    <property type="evidence" value="ECO:0007669"/>
    <property type="project" value="UniProtKB-SubCell"/>
</dbReference>
<reference evidence="7 8" key="1">
    <citation type="submission" date="2018-10" db="EMBL/GenBank/DDBJ databases">
        <title>Staphylococcus pseudoxylosus sp. nov., isolated from bovine mastitis.</title>
        <authorList>
            <person name="Macfadyen A.C."/>
            <person name="Leroy S."/>
            <person name="Harrison E.M."/>
            <person name="Parkhill J."/>
            <person name="Holmes M.A."/>
            <person name="Paterson G.K."/>
        </authorList>
    </citation>
    <scope>NUCLEOTIDE SEQUENCE [LARGE SCALE GENOMIC DNA]</scope>
    <source>
        <strain evidence="7 8">S04009</strain>
    </source>
</reference>
<name>A0AAQ0S747_9STAP</name>
<evidence type="ECO:0000256" key="4">
    <source>
        <dbReference type="ARBA" id="ARBA00022989"/>
    </source>
</evidence>
<gene>
    <name evidence="7" type="ORF">D9V42_05995</name>
</gene>
<comment type="similarity">
    <text evidence="2">Belongs to the TspO/BZRP family.</text>
</comment>
<keyword evidence="8" id="KW-1185">Reference proteome</keyword>
<evidence type="ECO:0000256" key="5">
    <source>
        <dbReference type="ARBA" id="ARBA00023136"/>
    </source>
</evidence>
<dbReference type="RefSeq" id="WP_107555372.1">
    <property type="nucleotide sequence ID" value="NZ_JAHCSS010000005.1"/>
</dbReference>
<feature type="transmembrane region" description="Helical" evidence="6">
    <location>
        <begin position="130"/>
        <end position="153"/>
    </location>
</feature>
<proteinExistence type="inferred from homology"/>
<keyword evidence="5 6" id="KW-0472">Membrane</keyword>
<dbReference type="PANTHER" id="PTHR10057">
    <property type="entry name" value="PERIPHERAL-TYPE BENZODIAZEPINE RECEPTOR"/>
    <property type="match status" value="1"/>
</dbReference>
<evidence type="ECO:0000313" key="7">
    <source>
        <dbReference type="EMBL" id="RMI85499.1"/>
    </source>
</evidence>
<keyword evidence="3 6" id="KW-0812">Transmembrane</keyword>
<dbReference type="FunFam" id="1.20.1260.100:FF:000001">
    <property type="entry name" value="translocator protein 2"/>
    <property type="match status" value="1"/>
</dbReference>
<dbReference type="Pfam" id="PF03073">
    <property type="entry name" value="TspO_MBR"/>
    <property type="match status" value="1"/>
</dbReference>
<feature type="transmembrane region" description="Helical" evidence="6">
    <location>
        <begin position="48"/>
        <end position="68"/>
    </location>
</feature>
<dbReference type="CDD" id="cd15904">
    <property type="entry name" value="TSPO_MBR"/>
    <property type="match status" value="1"/>
</dbReference>
<dbReference type="EMBL" id="RCVN01000005">
    <property type="protein sequence ID" value="RMI85499.1"/>
    <property type="molecule type" value="Genomic_DNA"/>
</dbReference>
<dbReference type="InterPro" id="IPR038330">
    <property type="entry name" value="TspO/MBR-related_sf"/>
</dbReference>
<dbReference type="PIRSF" id="PIRSF005859">
    <property type="entry name" value="PBR"/>
    <property type="match status" value="1"/>
</dbReference>
<keyword evidence="4 6" id="KW-1133">Transmembrane helix</keyword>
<dbReference type="PANTHER" id="PTHR10057:SF0">
    <property type="entry name" value="TRANSLOCATOR PROTEIN"/>
    <property type="match status" value="1"/>
</dbReference>
<accession>A0AAQ0S747</accession>
<comment type="subcellular location">
    <subcellularLocation>
        <location evidence="1">Membrane</location>
        <topology evidence="1">Multi-pass membrane protein</topology>
    </subcellularLocation>
</comment>
<dbReference type="AlphaFoldDB" id="A0AAQ0S747"/>
<evidence type="ECO:0000256" key="1">
    <source>
        <dbReference type="ARBA" id="ARBA00004141"/>
    </source>
</evidence>
<dbReference type="Gene3D" id="1.20.1260.100">
    <property type="entry name" value="TspO/MBR protein"/>
    <property type="match status" value="1"/>
</dbReference>
<evidence type="ECO:0000256" key="2">
    <source>
        <dbReference type="ARBA" id="ARBA00007524"/>
    </source>
</evidence>
<protein>
    <submittedName>
        <fullName evidence="7">Tryptophan-rich sensory protein</fullName>
    </submittedName>
</protein>
<evidence type="ECO:0000256" key="6">
    <source>
        <dbReference type="SAM" id="Phobius"/>
    </source>
</evidence>
<dbReference type="InterPro" id="IPR004307">
    <property type="entry name" value="TspO_MBR"/>
</dbReference>